<protein>
    <submittedName>
        <fullName evidence="2">Uncharacterized protein</fullName>
    </submittedName>
</protein>
<sequence length="108" mass="12208">MAQGKKGRSLKAMLAHTGFTHRADNTNEAKQCLTPSEDGNIKVLLTRAFMESLFSFLREEPLDIEQQLSNDQPVVRRELEEMVDGVSTLEDHSSEQGEGRETFQQEVL</sequence>
<feature type="region of interest" description="Disordered" evidence="1">
    <location>
        <begin position="85"/>
        <end position="108"/>
    </location>
</feature>
<gene>
    <name evidence="2" type="ORF">NDU88_009137</name>
</gene>
<reference evidence="2" key="1">
    <citation type="journal article" date="2022" name="bioRxiv">
        <title>Sequencing and chromosome-scale assembly of the giantPleurodeles waltlgenome.</title>
        <authorList>
            <person name="Brown T."/>
            <person name="Elewa A."/>
            <person name="Iarovenko S."/>
            <person name="Subramanian E."/>
            <person name="Araus A.J."/>
            <person name="Petzold A."/>
            <person name="Susuki M."/>
            <person name="Suzuki K.-i.T."/>
            <person name="Hayashi T."/>
            <person name="Toyoda A."/>
            <person name="Oliveira C."/>
            <person name="Osipova E."/>
            <person name="Leigh N.D."/>
            <person name="Simon A."/>
            <person name="Yun M.H."/>
        </authorList>
    </citation>
    <scope>NUCLEOTIDE SEQUENCE</scope>
    <source>
        <strain evidence="2">20211129_DDA</strain>
        <tissue evidence="2">Liver</tissue>
    </source>
</reference>
<organism evidence="2 3">
    <name type="scientific">Pleurodeles waltl</name>
    <name type="common">Iberian ribbed newt</name>
    <dbReference type="NCBI Taxonomy" id="8319"/>
    <lineage>
        <taxon>Eukaryota</taxon>
        <taxon>Metazoa</taxon>
        <taxon>Chordata</taxon>
        <taxon>Craniata</taxon>
        <taxon>Vertebrata</taxon>
        <taxon>Euteleostomi</taxon>
        <taxon>Amphibia</taxon>
        <taxon>Batrachia</taxon>
        <taxon>Caudata</taxon>
        <taxon>Salamandroidea</taxon>
        <taxon>Salamandridae</taxon>
        <taxon>Pleurodelinae</taxon>
        <taxon>Pleurodeles</taxon>
    </lineage>
</organism>
<dbReference type="EMBL" id="JANPWB010000010">
    <property type="protein sequence ID" value="KAJ1142824.1"/>
    <property type="molecule type" value="Genomic_DNA"/>
</dbReference>
<comment type="caution">
    <text evidence="2">The sequence shown here is derived from an EMBL/GenBank/DDBJ whole genome shotgun (WGS) entry which is preliminary data.</text>
</comment>
<keyword evidence="3" id="KW-1185">Reference proteome</keyword>
<dbReference type="Proteomes" id="UP001066276">
    <property type="component" value="Chromosome 6"/>
</dbReference>
<accession>A0AAV7QSQ7</accession>
<evidence type="ECO:0000256" key="1">
    <source>
        <dbReference type="SAM" id="MobiDB-lite"/>
    </source>
</evidence>
<name>A0AAV7QSQ7_PLEWA</name>
<feature type="compositionally biased region" description="Basic and acidic residues" evidence="1">
    <location>
        <begin position="89"/>
        <end position="108"/>
    </location>
</feature>
<evidence type="ECO:0000313" key="3">
    <source>
        <dbReference type="Proteomes" id="UP001066276"/>
    </source>
</evidence>
<evidence type="ECO:0000313" key="2">
    <source>
        <dbReference type="EMBL" id="KAJ1142824.1"/>
    </source>
</evidence>
<proteinExistence type="predicted"/>
<dbReference type="AlphaFoldDB" id="A0AAV7QSQ7"/>